<evidence type="ECO:0000256" key="8">
    <source>
        <dbReference type="HAMAP-Rule" id="MF_01521"/>
    </source>
</evidence>
<proteinExistence type="inferred from homology"/>
<sequence length="196" mass="19853">MGKKGQEGEGLADITEHLGSTTTILLIAVALGMDAFSLCVGIGMKGIRLLHVARISAAIAAFHVIMPLVGLFMGQYVSVLLGGVASMIGGGLLVVLGGHMIYNSLRAGDAPSFNTGSLFGLLAFAISVSVDSLSVGVSLGMFATDLALTVLLFGAMGGLLSVVGLLVGRRVGQMIGEYGEALGGAVLLVFGVLFLI</sequence>
<protein>
    <recommendedName>
        <fullName evidence="8">Putative manganese efflux pump MntP</fullName>
    </recommendedName>
</protein>
<evidence type="ECO:0000256" key="1">
    <source>
        <dbReference type="ARBA" id="ARBA00022448"/>
    </source>
</evidence>
<name>A0A5R9G801_9BACL</name>
<dbReference type="EMBL" id="VCIW01000014">
    <property type="protein sequence ID" value="TLS50506.1"/>
    <property type="molecule type" value="Genomic_DNA"/>
</dbReference>
<dbReference type="Pfam" id="PF02659">
    <property type="entry name" value="Mntp"/>
    <property type="match status" value="1"/>
</dbReference>
<comment type="subcellular location">
    <subcellularLocation>
        <location evidence="8">Cell membrane</location>
        <topology evidence="8">Multi-pass membrane protein</topology>
    </subcellularLocation>
</comment>
<reference evidence="9 10" key="1">
    <citation type="submission" date="2019-05" db="EMBL/GenBank/DDBJ databases">
        <authorList>
            <person name="Narsing Rao M.P."/>
            <person name="Li W.J."/>
        </authorList>
    </citation>
    <scope>NUCLEOTIDE SEQUENCE [LARGE SCALE GENOMIC DNA]</scope>
    <source>
        <strain evidence="9 10">SYSU_K30003</strain>
    </source>
</reference>
<evidence type="ECO:0000313" key="10">
    <source>
        <dbReference type="Proteomes" id="UP000309676"/>
    </source>
</evidence>
<gene>
    <name evidence="8" type="primary">mntP</name>
    <name evidence="9" type="ORF">FE782_19260</name>
</gene>
<evidence type="ECO:0000256" key="3">
    <source>
        <dbReference type="ARBA" id="ARBA00022692"/>
    </source>
</evidence>
<evidence type="ECO:0000256" key="6">
    <source>
        <dbReference type="ARBA" id="ARBA00023136"/>
    </source>
</evidence>
<organism evidence="9 10">
    <name type="scientific">Paenibacillus antri</name>
    <dbReference type="NCBI Taxonomy" id="2582848"/>
    <lineage>
        <taxon>Bacteria</taxon>
        <taxon>Bacillati</taxon>
        <taxon>Bacillota</taxon>
        <taxon>Bacilli</taxon>
        <taxon>Bacillales</taxon>
        <taxon>Paenibacillaceae</taxon>
        <taxon>Paenibacillus</taxon>
    </lineage>
</organism>
<keyword evidence="1 8" id="KW-0813">Transport</keyword>
<comment type="similarity">
    <text evidence="8">Belongs to the MntP (TC 9.B.29) family.</text>
</comment>
<dbReference type="PANTHER" id="PTHR35529">
    <property type="entry name" value="MANGANESE EFFLUX PUMP MNTP-RELATED"/>
    <property type="match status" value="1"/>
</dbReference>
<feature type="transmembrane region" description="Helical" evidence="8">
    <location>
        <begin position="178"/>
        <end position="195"/>
    </location>
</feature>
<keyword evidence="7 8" id="KW-0464">Manganese</keyword>
<comment type="caution">
    <text evidence="9">The sequence shown here is derived from an EMBL/GenBank/DDBJ whole genome shotgun (WGS) entry which is preliminary data.</text>
</comment>
<evidence type="ECO:0000256" key="2">
    <source>
        <dbReference type="ARBA" id="ARBA00022475"/>
    </source>
</evidence>
<dbReference type="HAMAP" id="MF_01521">
    <property type="entry name" value="MntP_pump"/>
    <property type="match status" value="1"/>
</dbReference>
<keyword evidence="3 8" id="KW-0812">Transmembrane</keyword>
<dbReference type="GO" id="GO:0005384">
    <property type="term" value="F:manganese ion transmembrane transporter activity"/>
    <property type="evidence" value="ECO:0007669"/>
    <property type="project" value="UniProtKB-UniRule"/>
</dbReference>
<feature type="transmembrane region" description="Helical" evidence="8">
    <location>
        <begin position="146"/>
        <end position="166"/>
    </location>
</feature>
<evidence type="ECO:0000313" key="9">
    <source>
        <dbReference type="EMBL" id="TLS50506.1"/>
    </source>
</evidence>
<accession>A0A5R9G801</accession>
<feature type="transmembrane region" description="Helical" evidence="8">
    <location>
        <begin position="118"/>
        <end position="140"/>
    </location>
</feature>
<keyword evidence="10" id="KW-1185">Reference proteome</keyword>
<dbReference type="AlphaFoldDB" id="A0A5R9G801"/>
<dbReference type="OrthoDB" id="1679700at2"/>
<keyword evidence="4 8" id="KW-1133">Transmembrane helix</keyword>
<evidence type="ECO:0000256" key="7">
    <source>
        <dbReference type="ARBA" id="ARBA00023211"/>
    </source>
</evidence>
<dbReference type="InterPro" id="IPR003810">
    <property type="entry name" value="Mntp/YtaF"/>
</dbReference>
<keyword evidence="2 8" id="KW-1003">Cell membrane</keyword>
<feature type="transmembrane region" description="Helical" evidence="8">
    <location>
        <begin position="24"/>
        <end position="43"/>
    </location>
</feature>
<feature type="transmembrane region" description="Helical" evidence="8">
    <location>
        <begin position="79"/>
        <end position="97"/>
    </location>
</feature>
<keyword evidence="6 8" id="KW-0472">Membrane</keyword>
<comment type="function">
    <text evidence="8">Probably functions as a manganese efflux pump.</text>
</comment>
<dbReference type="InterPro" id="IPR022929">
    <property type="entry name" value="Put_MntP"/>
</dbReference>
<dbReference type="GO" id="GO:0005886">
    <property type="term" value="C:plasma membrane"/>
    <property type="evidence" value="ECO:0007669"/>
    <property type="project" value="UniProtKB-SubCell"/>
</dbReference>
<dbReference type="Proteomes" id="UP000309676">
    <property type="component" value="Unassembled WGS sequence"/>
</dbReference>
<feature type="transmembrane region" description="Helical" evidence="8">
    <location>
        <begin position="55"/>
        <end position="73"/>
    </location>
</feature>
<keyword evidence="5 8" id="KW-0406">Ion transport</keyword>
<evidence type="ECO:0000256" key="5">
    <source>
        <dbReference type="ARBA" id="ARBA00023065"/>
    </source>
</evidence>
<dbReference type="PANTHER" id="PTHR35529:SF1">
    <property type="entry name" value="MANGANESE EFFLUX PUMP MNTP-RELATED"/>
    <property type="match status" value="1"/>
</dbReference>
<evidence type="ECO:0000256" key="4">
    <source>
        <dbReference type="ARBA" id="ARBA00022989"/>
    </source>
</evidence>